<dbReference type="GO" id="GO:1990883">
    <property type="term" value="F:18S rRNA cytidine N-acetyltransferase activity"/>
    <property type="evidence" value="ECO:0007669"/>
    <property type="project" value="TreeGrafter"/>
</dbReference>
<accession>A0A7D9EU22</accession>
<dbReference type="InterPro" id="IPR027992">
    <property type="entry name" value="tRNA_bind_dom"/>
</dbReference>
<dbReference type="GO" id="GO:0030686">
    <property type="term" value="C:90S preribosome"/>
    <property type="evidence" value="ECO:0007669"/>
    <property type="project" value="TreeGrafter"/>
</dbReference>
<evidence type="ECO:0000313" key="2">
    <source>
        <dbReference type="Proteomes" id="UP001152795"/>
    </source>
</evidence>
<dbReference type="EMBL" id="CACRXK020009981">
    <property type="protein sequence ID" value="CAB4018387.1"/>
    <property type="molecule type" value="Genomic_DNA"/>
</dbReference>
<organism evidence="1 2">
    <name type="scientific">Paramuricea clavata</name>
    <name type="common">Red gorgonian</name>
    <name type="synonym">Violescent sea-whip</name>
    <dbReference type="NCBI Taxonomy" id="317549"/>
    <lineage>
        <taxon>Eukaryota</taxon>
        <taxon>Metazoa</taxon>
        <taxon>Cnidaria</taxon>
        <taxon>Anthozoa</taxon>
        <taxon>Octocorallia</taxon>
        <taxon>Malacalcyonacea</taxon>
        <taxon>Plexauridae</taxon>
        <taxon>Paramuricea</taxon>
    </lineage>
</organism>
<dbReference type="GO" id="GO:0000049">
    <property type="term" value="F:tRNA binding"/>
    <property type="evidence" value="ECO:0007669"/>
    <property type="project" value="TreeGrafter"/>
</dbReference>
<evidence type="ECO:0000313" key="1">
    <source>
        <dbReference type="EMBL" id="CAB4018387.1"/>
    </source>
</evidence>
<dbReference type="PANTHER" id="PTHR10925:SF5">
    <property type="entry name" value="RNA CYTIDINE ACETYLTRANSFERASE"/>
    <property type="match status" value="1"/>
</dbReference>
<dbReference type="Proteomes" id="UP001152795">
    <property type="component" value="Unassembled WGS sequence"/>
</dbReference>
<dbReference type="PANTHER" id="PTHR10925">
    <property type="entry name" value="N-ACETYLTRANSFERASE 10"/>
    <property type="match status" value="1"/>
</dbReference>
<name>A0A7D9EU22_PARCT</name>
<dbReference type="AlphaFoldDB" id="A0A7D9EU22"/>
<dbReference type="Pfam" id="PF13725">
    <property type="entry name" value="tRNA_bind_2"/>
    <property type="match status" value="1"/>
</dbReference>
<sequence length="54" mass="6209">MYSKNLVDYHLITDLLPAVSRLFFLQKMDFHISGIQSAILMGIGLQHKTMDDLE</sequence>
<proteinExistence type="predicted"/>
<comment type="caution">
    <text evidence="1">The sequence shown here is derived from an EMBL/GenBank/DDBJ whole genome shotgun (WGS) entry which is preliminary data.</text>
</comment>
<dbReference type="OrthoDB" id="6017932at2759"/>
<dbReference type="GO" id="GO:1904812">
    <property type="term" value="P:rRNA acetylation involved in maturation of SSU-rRNA"/>
    <property type="evidence" value="ECO:0007669"/>
    <property type="project" value="TreeGrafter"/>
</dbReference>
<reference evidence="1" key="1">
    <citation type="submission" date="2020-04" db="EMBL/GenBank/DDBJ databases">
        <authorList>
            <person name="Alioto T."/>
            <person name="Alioto T."/>
            <person name="Gomez Garrido J."/>
        </authorList>
    </citation>
    <scope>NUCLEOTIDE SEQUENCE</scope>
    <source>
        <strain evidence="1">A484AB</strain>
    </source>
</reference>
<gene>
    <name evidence="1" type="ORF">PACLA_8A034745</name>
</gene>
<feature type="non-terminal residue" evidence="1">
    <location>
        <position position="54"/>
    </location>
</feature>
<dbReference type="InterPro" id="IPR032672">
    <property type="entry name" value="TmcA/NAT10/Kre33"/>
</dbReference>
<dbReference type="GO" id="GO:0005730">
    <property type="term" value="C:nucleolus"/>
    <property type="evidence" value="ECO:0007669"/>
    <property type="project" value="TreeGrafter"/>
</dbReference>
<keyword evidence="2" id="KW-1185">Reference proteome</keyword>
<protein>
    <submittedName>
        <fullName evidence="1">RNA cytidine acetyltransferase-like</fullName>
    </submittedName>
</protein>